<dbReference type="Gene3D" id="3.40.50.300">
    <property type="entry name" value="P-loop containing nucleotide triphosphate hydrolases"/>
    <property type="match status" value="1"/>
</dbReference>
<dbReference type="InterPro" id="IPR027417">
    <property type="entry name" value="P-loop_NTPase"/>
</dbReference>
<dbReference type="EMBL" id="QUMQ01000001">
    <property type="protein sequence ID" value="REG02249.1"/>
    <property type="molecule type" value="Genomic_DNA"/>
</dbReference>
<protein>
    <recommendedName>
        <fullName evidence="1">NACHT N-terminal Helical domain-containing protein</fullName>
    </recommendedName>
</protein>
<reference evidence="2 3" key="1">
    <citation type="submission" date="2018-08" db="EMBL/GenBank/DDBJ databases">
        <title>Sequencing the genomes of 1000 actinobacteria strains.</title>
        <authorList>
            <person name="Klenk H.-P."/>
        </authorList>
    </citation>
    <scope>NUCLEOTIDE SEQUENCE [LARGE SCALE GENOMIC DNA]</scope>
    <source>
        <strain evidence="2 3">DSM 44099</strain>
    </source>
</reference>
<organism evidence="2 3">
    <name type="scientific">Asanoa ferruginea</name>
    <dbReference type="NCBI Taxonomy" id="53367"/>
    <lineage>
        <taxon>Bacteria</taxon>
        <taxon>Bacillati</taxon>
        <taxon>Actinomycetota</taxon>
        <taxon>Actinomycetes</taxon>
        <taxon>Micromonosporales</taxon>
        <taxon>Micromonosporaceae</taxon>
        <taxon>Asanoa</taxon>
    </lineage>
</organism>
<comment type="caution">
    <text evidence="2">The sequence shown here is derived from an EMBL/GenBank/DDBJ whole genome shotgun (WGS) entry which is preliminary data.</text>
</comment>
<dbReference type="Pfam" id="PF22738">
    <property type="entry name" value="NNH7"/>
    <property type="match status" value="1"/>
</dbReference>
<proteinExistence type="predicted"/>
<gene>
    <name evidence="2" type="ORF">DFJ67_8341</name>
</gene>
<evidence type="ECO:0000259" key="1">
    <source>
        <dbReference type="Pfam" id="PF22738"/>
    </source>
</evidence>
<dbReference type="OrthoDB" id="419933at2"/>
<sequence>MARRLGYADAARLLGGGESPLINALDKATGGLMLGLSIAIPGVLSWFDAKAEFIRLSHELIRGVSERRSGLSRYDRTQRFEAAHTVIVVVAFFEAIEAAALPFQFAELELTPAEQLTIATGTAMTDPLRDLFAATPPVPLAHVGQDSMLRALENFYDDMCEDVRDFIRGLAVTDLMSAGAQRRFLGQLDSCVDPAIRRYSELLRQLAVEFPEVGFWVNLGEHAATRTEVRALGTGLSRLEEALARSSAGHAPDTRRRGLASAYRAELDLPVVSGGEVPDGLRVPTLGAAYLAPRFRVGDLFGSEKPNDEGWWAGREVRDDLDEFLVGHLTSSVALDAPLLVLGQPGSGKSVLTKVLAARLPAADFLPVRVPLREVHAAADLQEQVEQAIRKATGERLEWPTLAASAGDALPVVLLDGFDELLQAVGVSHTDYLQKVAEFQRREAVQGRPIAVVVTSRTAVADRAYAPSGTVVLRLEPFDKPRIEAWLRIWNDANAAPFKAAGVAPLSAEVVLAQRALAEQPLLLLMLAIYDADGNALQKLGAGIGQYELYERLLTTFARREIQKHRQGLSDAALAHAVEEELRTLSVVGFAMHNRGTLWITEEQLEADLPALFGIPRAPAAGTDMRVPLRAAELMIGRFFFVHRAGATTGTDDRRETYEFLHATFGEFLVARLTCQVLHDMAAREQVTMTSLAAAPVDDDLLHALLSYSPLTFSTAIPGFIEERLAMGGQDEVARLTTRLYKAAGEAPAARRFGGYRPQRLRDAARFAAYSANLLLLTLCATREVFYSDLCAGTDDVVDAWRRQTLLWRSQLPVDPWVGLVSVIRVERGWSEGTRSIRLTWGTAHFDYPPTDLNWTYNLPPDPNREGHGFADSGDAPEAFLYRANFECERVDDVIGHAIEPLARTLGSSMNTFAAGRPDITSSAAHVLLDAWLAPTRRPDPGERREVYERVVRAAANEWPQWNHQERVAFASLVLDLLATDDQVPPVLAAELMKNLINARGIDFALELPNRFVKCLLLFLGRDRETDQLLRAVLEEVLEESLAESADPHLAVEAIIRCHELGLPIFGKGTPAWTQPAVERTLAKRPDLTRRWTALNIETATAPPS</sequence>
<dbReference type="InterPro" id="IPR054567">
    <property type="entry name" value="NNH7"/>
</dbReference>
<name>A0A3D9ZYI5_9ACTN</name>
<dbReference type="RefSeq" id="WP_116075097.1">
    <property type="nucleotide sequence ID" value="NZ_BONB01000005.1"/>
</dbReference>
<keyword evidence="3" id="KW-1185">Reference proteome</keyword>
<dbReference type="SUPFAM" id="SSF52540">
    <property type="entry name" value="P-loop containing nucleoside triphosphate hydrolases"/>
    <property type="match status" value="1"/>
</dbReference>
<evidence type="ECO:0000313" key="2">
    <source>
        <dbReference type="EMBL" id="REG02249.1"/>
    </source>
</evidence>
<feature type="domain" description="NACHT N-terminal Helical" evidence="1">
    <location>
        <begin position="2"/>
        <end position="221"/>
    </location>
</feature>
<dbReference type="AlphaFoldDB" id="A0A3D9ZYI5"/>
<accession>A0A3D9ZYI5</accession>
<dbReference type="Proteomes" id="UP000256913">
    <property type="component" value="Unassembled WGS sequence"/>
</dbReference>
<evidence type="ECO:0000313" key="3">
    <source>
        <dbReference type="Proteomes" id="UP000256913"/>
    </source>
</evidence>